<evidence type="ECO:0008006" key="10">
    <source>
        <dbReference type="Google" id="ProtNLM"/>
    </source>
</evidence>
<evidence type="ECO:0000313" key="8">
    <source>
        <dbReference type="EMBL" id="KAG5669062.1"/>
    </source>
</evidence>
<feature type="compositionally biased region" description="Basic and acidic residues" evidence="7">
    <location>
        <begin position="526"/>
        <end position="535"/>
    </location>
</feature>
<organism evidence="8 9">
    <name type="scientific">Polypedilum vanderplanki</name>
    <name type="common">Sleeping chironomid midge</name>
    <dbReference type="NCBI Taxonomy" id="319348"/>
    <lineage>
        <taxon>Eukaryota</taxon>
        <taxon>Metazoa</taxon>
        <taxon>Ecdysozoa</taxon>
        <taxon>Arthropoda</taxon>
        <taxon>Hexapoda</taxon>
        <taxon>Insecta</taxon>
        <taxon>Pterygota</taxon>
        <taxon>Neoptera</taxon>
        <taxon>Endopterygota</taxon>
        <taxon>Diptera</taxon>
        <taxon>Nematocera</taxon>
        <taxon>Chironomoidea</taxon>
        <taxon>Chironomidae</taxon>
        <taxon>Chironominae</taxon>
        <taxon>Polypedilum</taxon>
        <taxon>Polypedilum</taxon>
    </lineage>
</organism>
<dbReference type="PANTHER" id="PTHR12103:SF15">
    <property type="entry name" value="CYTOSOLIC PURINE 5'-NUCLEOTIDASE"/>
    <property type="match status" value="1"/>
</dbReference>
<feature type="binding site" evidence="6">
    <location>
        <position position="62"/>
    </location>
    <ligand>
        <name>Mg(2+)</name>
        <dbReference type="ChEBI" id="CHEBI:18420"/>
    </ligand>
</feature>
<feature type="active site" description="Proton donor" evidence="5">
    <location>
        <position position="64"/>
    </location>
</feature>
<dbReference type="GO" id="GO:0046037">
    <property type="term" value="P:GMP metabolic process"/>
    <property type="evidence" value="ECO:0007669"/>
    <property type="project" value="UniProtKB-ARBA"/>
</dbReference>
<feature type="region of interest" description="Disordered" evidence="7">
    <location>
        <begin position="1"/>
        <end position="22"/>
    </location>
</feature>
<evidence type="ECO:0000313" key="9">
    <source>
        <dbReference type="Proteomes" id="UP001107558"/>
    </source>
</evidence>
<evidence type="ECO:0000256" key="5">
    <source>
        <dbReference type="PIRSR" id="PIRSR017434-1"/>
    </source>
</evidence>
<feature type="binding site" evidence="6">
    <location>
        <position position="365"/>
    </location>
    <ligand>
        <name>Mg(2+)</name>
        <dbReference type="ChEBI" id="CHEBI:18420"/>
    </ligand>
</feature>
<evidence type="ECO:0000256" key="7">
    <source>
        <dbReference type="SAM" id="MobiDB-lite"/>
    </source>
</evidence>
<dbReference type="EMBL" id="JADBJN010000004">
    <property type="protein sequence ID" value="KAG5669062.1"/>
    <property type="molecule type" value="Genomic_DNA"/>
</dbReference>
<feature type="binding site" evidence="6">
    <location>
        <position position="64"/>
    </location>
    <ligand>
        <name>GMP</name>
        <dbReference type="ChEBI" id="CHEBI:58115"/>
    </ligand>
</feature>
<dbReference type="Proteomes" id="UP001107558">
    <property type="component" value="Chromosome 4"/>
</dbReference>
<proteinExistence type="inferred from homology"/>
<dbReference type="PANTHER" id="PTHR12103">
    <property type="entry name" value="5'-NUCLEOTIDASE DOMAIN-CONTAINING"/>
    <property type="match status" value="1"/>
</dbReference>
<evidence type="ECO:0000256" key="3">
    <source>
        <dbReference type="ARBA" id="ARBA00022801"/>
    </source>
</evidence>
<dbReference type="GO" id="GO:0046872">
    <property type="term" value="F:metal ion binding"/>
    <property type="evidence" value="ECO:0007669"/>
    <property type="project" value="UniProtKB-KW"/>
</dbReference>
<dbReference type="AlphaFoldDB" id="A0A9J6BHY9"/>
<sequence length="577" mass="67070">MSLIKNSNKSDNNTNLNNESVNYNHCNGNPAYELSHSKRETDKRIFVNRSLHLEKIKYIGMDLDYTIAEYNSPQYETLGFDLIKERLVTVGYPEEILEFQYDQSFPIRGLWFDTLYGNLLKVDAYGNILVCVHGFTFLKPQAIYDLYPNKFLQLDESRVYVLNTLFNLPETYLLACLVDFFTNSPQYQSERTGVKIGELFMSFRSIFQDVRGAVDFVHLHGDLKSKTVENLDYYVKKDSRLPLLLNRIRGSGIKTFLLTNSDYNFTNKIMTYLFDFNERPVGLSDNLKDHKNWRSYFDVIVVDARKPLFFGEGTILRQVDLKTEKLKVGTYLGSLQEDQIYSGGSCEVFTSLLGAKGKDVLYIGDHIFGDILKSKKKRGWRTFLVVPELQDELRVWTEKRQLFHDLQQLDIKLGEIYKNLDSSTKEKPDISALRNHVREVTHQMDMNYGMMGSLFRSGSRQTFFAWQVTRYADIYAATFLNLQFYPFSYMFRAPAMLLPHESTVEHQQKFKSEENHVPFKATRQFSHHDSLKPTTDHLVNARPPTPQSVTHYHDEDGDDDDSDDKKSDKPVSDEDQI</sequence>
<dbReference type="NCBIfam" id="TIGR02244">
    <property type="entry name" value="HAD-IG-Ncltidse"/>
    <property type="match status" value="1"/>
</dbReference>
<dbReference type="Gene3D" id="3.40.50.1000">
    <property type="entry name" value="HAD superfamily/HAD-like"/>
    <property type="match status" value="1"/>
</dbReference>
<protein>
    <recommendedName>
        <fullName evidence="10">Cytosolic purine 5'-nucleotidase</fullName>
    </recommendedName>
</protein>
<dbReference type="InterPro" id="IPR008380">
    <property type="entry name" value="HAD-SF_hydro_IG_5-nucl"/>
</dbReference>
<dbReference type="FunFam" id="3.40.50.1000:FF:000021">
    <property type="entry name" value="NT5C2 isoform 1"/>
    <property type="match status" value="1"/>
</dbReference>
<evidence type="ECO:0000256" key="2">
    <source>
        <dbReference type="ARBA" id="ARBA00022723"/>
    </source>
</evidence>
<keyword evidence="2 6" id="KW-0479">Metal-binding</keyword>
<evidence type="ECO:0000256" key="6">
    <source>
        <dbReference type="PIRSR" id="PIRSR017434-2"/>
    </source>
</evidence>
<feature type="active site" description="Nucleophile" evidence="5">
    <location>
        <position position="62"/>
    </location>
</feature>
<dbReference type="InterPro" id="IPR016695">
    <property type="entry name" value="Pur_nucleotidase"/>
</dbReference>
<evidence type="ECO:0000256" key="1">
    <source>
        <dbReference type="ARBA" id="ARBA00009589"/>
    </source>
</evidence>
<dbReference type="InterPro" id="IPR023214">
    <property type="entry name" value="HAD_sf"/>
</dbReference>
<accession>A0A9J6BHY9</accession>
<keyword evidence="3" id="KW-0378">Hydrolase</keyword>
<feature type="region of interest" description="Disordered" evidence="7">
    <location>
        <begin position="523"/>
        <end position="577"/>
    </location>
</feature>
<comment type="cofactor">
    <cofactor evidence="6">
        <name>Mg(2+)</name>
        <dbReference type="ChEBI" id="CHEBI:18420"/>
    </cofactor>
    <text evidence="6">Binds 1 Mg(2+) ion per subunit.</text>
</comment>
<dbReference type="Pfam" id="PF05761">
    <property type="entry name" value="5_nucleotid"/>
    <property type="match status" value="1"/>
</dbReference>
<reference evidence="8" key="1">
    <citation type="submission" date="2021-03" db="EMBL/GenBank/DDBJ databases">
        <title>Chromosome level genome of the anhydrobiotic midge Polypedilum vanderplanki.</title>
        <authorList>
            <person name="Yoshida Y."/>
            <person name="Kikawada T."/>
            <person name="Gusev O."/>
        </authorList>
    </citation>
    <scope>NUCLEOTIDE SEQUENCE</scope>
    <source>
        <strain evidence="8">NIAS01</strain>
        <tissue evidence="8">Whole body or cell culture</tissue>
    </source>
</reference>
<name>A0A9J6BHY9_POLVA</name>
<dbReference type="InterPro" id="IPR036412">
    <property type="entry name" value="HAD-like_sf"/>
</dbReference>
<feature type="compositionally biased region" description="Basic and acidic residues" evidence="7">
    <location>
        <begin position="563"/>
        <end position="577"/>
    </location>
</feature>
<gene>
    <name evidence="8" type="ORF">PVAND_016963</name>
</gene>
<evidence type="ECO:0000256" key="4">
    <source>
        <dbReference type="ARBA" id="ARBA00022842"/>
    </source>
</evidence>
<dbReference type="GO" id="GO:0008253">
    <property type="term" value="F:5'-nucleotidase activity"/>
    <property type="evidence" value="ECO:0007669"/>
    <property type="project" value="TreeGrafter"/>
</dbReference>
<dbReference type="OrthoDB" id="10252832at2759"/>
<dbReference type="SUPFAM" id="SSF56784">
    <property type="entry name" value="HAD-like"/>
    <property type="match status" value="1"/>
</dbReference>
<dbReference type="CDD" id="cd07522">
    <property type="entry name" value="HAD_cN-II"/>
    <property type="match status" value="1"/>
</dbReference>
<comment type="similarity">
    <text evidence="1">Belongs to the 5'(3')-deoxyribonucleotidase family.</text>
</comment>
<comment type="caution">
    <text evidence="8">The sequence shown here is derived from an EMBL/GenBank/DDBJ whole genome shotgun (WGS) entry which is preliminary data.</text>
</comment>
<dbReference type="PIRSF" id="PIRSF017434">
    <property type="entry name" value="Purine_5'-nucleotidase"/>
    <property type="match status" value="1"/>
</dbReference>
<keyword evidence="9" id="KW-1185">Reference proteome</keyword>
<keyword evidence="4 6" id="KW-0460">Magnesium</keyword>